<comment type="caution">
    <text evidence="1">The sequence shown here is derived from an EMBL/GenBank/DDBJ whole genome shotgun (WGS) entry which is preliminary data.</text>
</comment>
<protein>
    <submittedName>
        <fullName evidence="1">Uncharacterized protein</fullName>
    </submittedName>
</protein>
<name>A0A4Q1V8S5_9HYPH</name>
<evidence type="ECO:0000313" key="1">
    <source>
        <dbReference type="EMBL" id="RXT47523.1"/>
    </source>
</evidence>
<dbReference type="EMBL" id="MZXX01000014">
    <property type="protein sequence ID" value="RXT47523.1"/>
    <property type="molecule type" value="Genomic_DNA"/>
</dbReference>
<evidence type="ECO:0000313" key="2">
    <source>
        <dbReference type="Proteomes" id="UP000290444"/>
    </source>
</evidence>
<dbReference type="AlphaFoldDB" id="A0A4Q1V8S5"/>
<accession>A0A4Q1V8S5</accession>
<dbReference type="Proteomes" id="UP000290444">
    <property type="component" value="Unassembled WGS sequence"/>
</dbReference>
<organism evidence="1 2">
    <name type="scientific">Mesorhizobium erdmanii</name>
    <dbReference type="NCBI Taxonomy" id="1777866"/>
    <lineage>
        <taxon>Bacteria</taxon>
        <taxon>Pseudomonadati</taxon>
        <taxon>Pseudomonadota</taxon>
        <taxon>Alphaproteobacteria</taxon>
        <taxon>Hyphomicrobiales</taxon>
        <taxon>Phyllobacteriaceae</taxon>
        <taxon>Mesorhizobium</taxon>
    </lineage>
</organism>
<gene>
    <name evidence="1" type="ORF">B5V01_13455</name>
</gene>
<proteinExistence type="predicted"/>
<sequence>MKVMGMAKITASNQRAWPTLLSISFLPNVSRITAPNDGRSELQHRQDHCILRPDQGPMFRRTEAQPGNVCAADLFRVVGREDNQTRKRN</sequence>
<reference evidence="1 2" key="1">
    <citation type="submission" date="2017-03" db="EMBL/GenBank/DDBJ databases">
        <authorList>
            <person name="Safronova V.I."/>
            <person name="Sazanova A.L."/>
            <person name="Chirak E.R."/>
        </authorList>
    </citation>
    <scope>NUCLEOTIDE SEQUENCE [LARGE SCALE GENOMIC DNA]</scope>
    <source>
        <strain evidence="1 2">Opo-242</strain>
    </source>
</reference>